<dbReference type="EMBL" id="JACAZH010000006">
    <property type="protein sequence ID" value="KAF7366923.1"/>
    <property type="molecule type" value="Genomic_DNA"/>
</dbReference>
<dbReference type="AlphaFoldDB" id="A0A8H6YV34"/>
<accession>A0A8H6YV34</accession>
<gene>
    <name evidence="1" type="ORF">MSAN_00951000</name>
</gene>
<evidence type="ECO:0000313" key="1">
    <source>
        <dbReference type="EMBL" id="KAF7366923.1"/>
    </source>
</evidence>
<sequence>MPRQPTVSGIQLENLAACLTPALTVLNELHDSFAPPFILPIANAVTSLINLAQNVKQNAKECTRLLENVHQVIYTIISLHIKSETPGSLPPAMMDQVGTFMKTLHKIYIYIEAQQDRNKFKQLFRYNEMNNILKDCYAQLDQAMQTFEIRTSGAVLEDIAEMKNAAENMHKELLELISNVSETETISGASSH</sequence>
<dbReference type="CDD" id="cd21037">
    <property type="entry name" value="MLKL_NTD"/>
    <property type="match status" value="1"/>
</dbReference>
<comment type="caution">
    <text evidence="1">The sequence shown here is derived from an EMBL/GenBank/DDBJ whole genome shotgun (WGS) entry which is preliminary data.</text>
</comment>
<reference evidence="1" key="1">
    <citation type="submission" date="2020-05" db="EMBL/GenBank/DDBJ databases">
        <title>Mycena genomes resolve the evolution of fungal bioluminescence.</title>
        <authorList>
            <person name="Tsai I.J."/>
        </authorList>
    </citation>
    <scope>NUCLEOTIDE SEQUENCE</scope>
    <source>
        <strain evidence="1">160909Yilan</strain>
    </source>
</reference>
<proteinExistence type="predicted"/>
<dbReference type="GO" id="GO:0007166">
    <property type="term" value="P:cell surface receptor signaling pathway"/>
    <property type="evidence" value="ECO:0007669"/>
    <property type="project" value="InterPro"/>
</dbReference>
<dbReference type="InterPro" id="IPR036537">
    <property type="entry name" value="Adaptor_Cbl_N_dom_sf"/>
</dbReference>
<name>A0A8H6YV34_9AGAR</name>
<dbReference type="Gene3D" id="1.20.930.20">
    <property type="entry name" value="Adaptor protein Cbl, N-terminal domain"/>
    <property type="match status" value="1"/>
</dbReference>
<protein>
    <submittedName>
        <fullName evidence="1">Uncharacterized protein</fullName>
    </submittedName>
</protein>
<dbReference type="Proteomes" id="UP000623467">
    <property type="component" value="Unassembled WGS sequence"/>
</dbReference>
<dbReference type="OrthoDB" id="3022330at2759"/>
<evidence type="ECO:0000313" key="2">
    <source>
        <dbReference type="Proteomes" id="UP000623467"/>
    </source>
</evidence>
<dbReference type="InterPro" id="IPR059179">
    <property type="entry name" value="MLKL-like_MCAfunc"/>
</dbReference>
<keyword evidence="2" id="KW-1185">Reference proteome</keyword>
<organism evidence="1 2">
    <name type="scientific">Mycena sanguinolenta</name>
    <dbReference type="NCBI Taxonomy" id="230812"/>
    <lineage>
        <taxon>Eukaryota</taxon>
        <taxon>Fungi</taxon>
        <taxon>Dikarya</taxon>
        <taxon>Basidiomycota</taxon>
        <taxon>Agaricomycotina</taxon>
        <taxon>Agaricomycetes</taxon>
        <taxon>Agaricomycetidae</taxon>
        <taxon>Agaricales</taxon>
        <taxon>Marasmiineae</taxon>
        <taxon>Mycenaceae</taxon>
        <taxon>Mycena</taxon>
    </lineage>
</organism>